<evidence type="ECO:0000256" key="4">
    <source>
        <dbReference type="ARBA" id="ARBA00022801"/>
    </source>
</evidence>
<dbReference type="FunFam" id="3.20.20.70:FF:000118">
    <property type="entry name" value="Alpha-galactosidase"/>
    <property type="match status" value="1"/>
</dbReference>
<organism evidence="11 12">
    <name type="scientific">Paenibacillus protaetiae</name>
    <dbReference type="NCBI Taxonomy" id="2509456"/>
    <lineage>
        <taxon>Bacteria</taxon>
        <taxon>Bacillati</taxon>
        <taxon>Bacillota</taxon>
        <taxon>Bacilli</taxon>
        <taxon>Bacillales</taxon>
        <taxon>Paenibacillaceae</taxon>
        <taxon>Paenibacillus</taxon>
    </lineage>
</organism>
<dbReference type="CDD" id="cd14791">
    <property type="entry name" value="GH36"/>
    <property type="match status" value="1"/>
</dbReference>
<dbReference type="Gene3D" id="3.20.20.70">
    <property type="entry name" value="Aldolase class I"/>
    <property type="match status" value="1"/>
</dbReference>
<dbReference type="PROSITE" id="PS00512">
    <property type="entry name" value="ALPHA_GALACTOSIDASE"/>
    <property type="match status" value="1"/>
</dbReference>
<feature type="binding site" evidence="8">
    <location>
        <begin position="477"/>
        <end position="481"/>
    </location>
    <ligand>
        <name>substrate</name>
    </ligand>
</feature>
<dbReference type="AlphaFoldDB" id="A0A4P6EV22"/>
<dbReference type="Pfam" id="PF02065">
    <property type="entry name" value="Melibiase"/>
    <property type="match status" value="1"/>
</dbReference>
<dbReference type="SUPFAM" id="SSF51445">
    <property type="entry name" value="(Trans)glycosidases"/>
    <property type="match status" value="1"/>
</dbReference>
<keyword evidence="4 6" id="KW-0378">Hydrolase</keyword>
<evidence type="ECO:0000259" key="10">
    <source>
        <dbReference type="Pfam" id="PF16875"/>
    </source>
</evidence>
<dbReference type="InterPro" id="IPR038417">
    <property type="entry name" value="Alpga-gal_N_sf"/>
</dbReference>
<dbReference type="InterPro" id="IPR013780">
    <property type="entry name" value="Glyco_hydro_b"/>
</dbReference>
<dbReference type="InterPro" id="IPR002252">
    <property type="entry name" value="Glyco_hydro_36"/>
</dbReference>
<dbReference type="Gene3D" id="2.60.40.1180">
    <property type="entry name" value="Golgi alpha-mannosidase II"/>
    <property type="match status" value="1"/>
</dbReference>
<dbReference type="PIRSF" id="PIRSF005536">
    <property type="entry name" value="Agal"/>
    <property type="match status" value="1"/>
</dbReference>
<evidence type="ECO:0000313" key="12">
    <source>
        <dbReference type="Proteomes" id="UP000293568"/>
    </source>
</evidence>
<dbReference type="InterPro" id="IPR000111">
    <property type="entry name" value="Glyco_hydro_27/36_CS"/>
</dbReference>
<evidence type="ECO:0000256" key="2">
    <source>
        <dbReference type="ARBA" id="ARBA00006202"/>
    </source>
</evidence>
<evidence type="ECO:0000256" key="5">
    <source>
        <dbReference type="ARBA" id="ARBA00023295"/>
    </source>
</evidence>
<dbReference type="RefSeq" id="WP_129440851.1">
    <property type="nucleotide sequence ID" value="NZ_CP035492.1"/>
</dbReference>
<protein>
    <recommendedName>
        <fullName evidence="3 6">Alpha-galactosidase</fullName>
        <ecNumber evidence="3 6">3.2.1.22</ecNumber>
    </recommendedName>
</protein>
<accession>A0A4P6EV22</accession>
<dbReference type="EC" id="3.2.1.22" evidence="3 6"/>
<dbReference type="Gene3D" id="2.70.98.60">
    <property type="entry name" value="alpha-galactosidase from lactobacil brevis"/>
    <property type="match status" value="1"/>
</dbReference>
<dbReference type="KEGG" id="pprt:ET464_11060"/>
<dbReference type="PANTHER" id="PTHR43053">
    <property type="entry name" value="GLYCOSIDASE FAMILY 31"/>
    <property type="match status" value="1"/>
</dbReference>
<feature type="binding site" evidence="8">
    <location>
        <position position="549"/>
    </location>
    <ligand>
        <name>substrate</name>
    </ligand>
</feature>
<dbReference type="Proteomes" id="UP000293568">
    <property type="component" value="Chromosome"/>
</dbReference>
<evidence type="ECO:0000259" key="9">
    <source>
        <dbReference type="Pfam" id="PF16874"/>
    </source>
</evidence>
<dbReference type="PRINTS" id="PR00743">
    <property type="entry name" value="GLHYDRLASE36"/>
</dbReference>
<feature type="domain" description="Glycosyl hydrolase family 36 C-terminal" evidence="9">
    <location>
        <begin position="650"/>
        <end position="726"/>
    </location>
</feature>
<dbReference type="Pfam" id="PF16874">
    <property type="entry name" value="Glyco_hydro_36C"/>
    <property type="match status" value="1"/>
</dbReference>
<gene>
    <name evidence="11" type="ORF">ET464_11060</name>
</gene>
<dbReference type="InterPro" id="IPR031704">
    <property type="entry name" value="Glyco_hydro_36_N"/>
</dbReference>
<comment type="catalytic activity">
    <reaction evidence="1 6">
        <text>Hydrolysis of terminal, non-reducing alpha-D-galactose residues in alpha-D-galactosides, including galactose oligosaccharides, galactomannans and galactolipids.</text>
        <dbReference type="EC" id="3.2.1.22"/>
    </reaction>
</comment>
<dbReference type="Pfam" id="PF16875">
    <property type="entry name" value="Glyco_hydro_36N"/>
    <property type="match status" value="1"/>
</dbReference>
<keyword evidence="12" id="KW-1185">Reference proteome</keyword>
<evidence type="ECO:0000313" key="11">
    <source>
        <dbReference type="EMBL" id="QAY66852.1"/>
    </source>
</evidence>
<evidence type="ECO:0000256" key="1">
    <source>
        <dbReference type="ARBA" id="ARBA00001255"/>
    </source>
</evidence>
<feature type="binding site" evidence="8">
    <location>
        <position position="527"/>
    </location>
    <ligand>
        <name>substrate</name>
    </ligand>
</feature>
<feature type="binding site" evidence="8">
    <location>
        <begin position="367"/>
        <end position="368"/>
    </location>
    <ligand>
        <name>substrate</name>
    </ligand>
</feature>
<dbReference type="InterPro" id="IPR017853">
    <property type="entry name" value="GH"/>
</dbReference>
<dbReference type="InterPro" id="IPR050985">
    <property type="entry name" value="Alpha-glycosidase_related"/>
</dbReference>
<name>A0A4P6EV22_9BACL</name>
<comment type="similarity">
    <text evidence="2">Belongs to the glycosyl hydrolase 36 family.</text>
</comment>
<evidence type="ECO:0000256" key="3">
    <source>
        <dbReference type="ARBA" id="ARBA00012755"/>
    </source>
</evidence>
<feature type="binding site" evidence="8">
    <location>
        <position position="444"/>
    </location>
    <ligand>
        <name>substrate</name>
    </ligand>
</feature>
<feature type="domain" description="Glycosyl hydrolase family 36 N-terminal" evidence="10">
    <location>
        <begin position="29"/>
        <end position="286"/>
    </location>
</feature>
<dbReference type="InterPro" id="IPR031705">
    <property type="entry name" value="Glyco_hydro_36_C"/>
</dbReference>
<dbReference type="GO" id="GO:0016052">
    <property type="term" value="P:carbohydrate catabolic process"/>
    <property type="evidence" value="ECO:0007669"/>
    <property type="project" value="InterPro"/>
</dbReference>
<evidence type="ECO:0000256" key="8">
    <source>
        <dbReference type="PIRSR" id="PIRSR005536-2"/>
    </source>
</evidence>
<feature type="active site" description="Nucleophile" evidence="7">
    <location>
        <position position="479"/>
    </location>
</feature>
<dbReference type="EMBL" id="CP035492">
    <property type="protein sequence ID" value="QAY66852.1"/>
    <property type="molecule type" value="Genomic_DNA"/>
</dbReference>
<keyword evidence="5 6" id="KW-0326">Glycosidase</keyword>
<sequence>MPIHADEVSRCFHLQAKDTSYVIQVIGAGYLAHVYWGRKIRGNPAERLLELKARASFSPTTDASCPAISLDTLPQEFPGYGSSDFRSPAFEVSLPDGTSVAELLYDSYRILNGKPALDGLPAVYAESDDEAQTLELTLKDAAAGLTVKLLYTVFEHNNAITRSARMVNDGTAPLRLNRALSMSLDLAHDRYRMLQLSGAWARERYVHTRKLAPGMQSVESRRGSSSHMQNPFIALLGETATEDAGDVYGVSLVYSGSFIAGVEVDQFHASRLFIGINPFDFSWLLEPGEQFQTPEAVLVYSTDGLGGMSRTYHDLYRTRLARGVYRDRERPVLINNWEATYFGFNADKIEQIAAAGQALGIELFVLDDGWFGERNDDTTSLGDWYVDRHKLPDGLEDLAARVNKLGMKFGLWFEPEMVSPDSELYRTHPDWCLHVPDRRRTAARQQLVLDLSRPDVQAYIIDAVSSILQNAPISYVKWDMNRNMTEIGSALLPAERQRETAHRYMLGLYHVLEHMTSAFPEVLFESCSGGGGRFDPGMLYYMPQTWTSDNTDAISRLQIQYGTSLVYPASSMGAHVSAVPNHQVNRITPLETRGNVALSGNFGYELDLTAFTEEEKETVRGQIALYKEIRRLVQFGDFYRLLSPFEGNSTAWMFVAKDRSEAFVMYAAVLQEPNPPLDRFRLKGLDPARDYKLEQNGLIYGGDELMYAGLPVPGFYGDFQSSVYRFRAVE</sequence>
<dbReference type="InterPro" id="IPR013785">
    <property type="entry name" value="Aldolase_TIM"/>
</dbReference>
<proteinExistence type="inferred from homology"/>
<dbReference type="OrthoDB" id="9758822at2"/>
<dbReference type="GO" id="GO:0004557">
    <property type="term" value="F:alpha-galactosidase activity"/>
    <property type="evidence" value="ECO:0007669"/>
    <property type="project" value="UniProtKB-UniRule"/>
</dbReference>
<dbReference type="PANTHER" id="PTHR43053:SF3">
    <property type="entry name" value="ALPHA-GALACTOSIDASE C-RELATED"/>
    <property type="match status" value="1"/>
</dbReference>
<feature type="active site" description="Proton donor" evidence="7">
    <location>
        <position position="549"/>
    </location>
</feature>
<reference evidence="11 12" key="1">
    <citation type="submission" date="2019-01" db="EMBL/GenBank/DDBJ databases">
        <title>Genome sequencing of strain FW100M-2.</title>
        <authorList>
            <person name="Heo J."/>
            <person name="Kim S.-J."/>
            <person name="Kim J.-S."/>
            <person name="Hong S.-B."/>
            <person name="Kwon S.-W."/>
        </authorList>
    </citation>
    <scope>NUCLEOTIDE SEQUENCE [LARGE SCALE GENOMIC DNA]</scope>
    <source>
        <strain evidence="11 12">FW100M-2</strain>
    </source>
</reference>
<feature type="binding site" evidence="8">
    <location>
        <position position="200"/>
    </location>
    <ligand>
        <name>substrate</name>
    </ligand>
</feature>
<evidence type="ECO:0000256" key="6">
    <source>
        <dbReference type="PIRNR" id="PIRNR005536"/>
    </source>
</evidence>
<evidence type="ECO:0000256" key="7">
    <source>
        <dbReference type="PIRSR" id="PIRSR005536-1"/>
    </source>
</evidence>